<name>A0A6J5NVX2_9CAUD</name>
<reference evidence="1" key="1">
    <citation type="submission" date="2020-04" db="EMBL/GenBank/DDBJ databases">
        <authorList>
            <person name="Chiriac C."/>
            <person name="Salcher M."/>
            <person name="Ghai R."/>
            <person name="Kavagutti S V."/>
        </authorList>
    </citation>
    <scope>NUCLEOTIDE SEQUENCE</scope>
</reference>
<organism evidence="1">
    <name type="scientific">uncultured Caudovirales phage</name>
    <dbReference type="NCBI Taxonomy" id="2100421"/>
    <lineage>
        <taxon>Viruses</taxon>
        <taxon>Duplodnaviria</taxon>
        <taxon>Heunggongvirae</taxon>
        <taxon>Uroviricota</taxon>
        <taxon>Caudoviricetes</taxon>
        <taxon>Peduoviridae</taxon>
        <taxon>Maltschvirus</taxon>
        <taxon>Maltschvirus maltsch</taxon>
    </lineage>
</organism>
<sequence length="69" mass="8322">MPWKRSNPDESNYFNYMIAFEDKGRIEAYSYFAQVHWGDQEQADYFLNYVKAKSPSRDWKILKVSWTSS</sequence>
<evidence type="ECO:0000313" key="1">
    <source>
        <dbReference type="EMBL" id="CAB4162932.1"/>
    </source>
</evidence>
<accession>A0A6J5NVX2</accession>
<gene>
    <name evidence="1" type="ORF">UFOVP787_187</name>
</gene>
<protein>
    <submittedName>
        <fullName evidence="1">Uncharacterized protein</fullName>
    </submittedName>
</protein>
<proteinExistence type="predicted"/>
<dbReference type="EMBL" id="LR796734">
    <property type="protein sequence ID" value="CAB4162932.1"/>
    <property type="molecule type" value="Genomic_DNA"/>
</dbReference>